<dbReference type="AlphaFoldDB" id="A0A3A2Z8Y2"/>
<dbReference type="SUPFAM" id="SSF53383">
    <property type="entry name" value="PLP-dependent transferases"/>
    <property type="match status" value="1"/>
</dbReference>
<protein>
    <submittedName>
        <fullName evidence="3">Aminotransferase family protein LolT</fullName>
    </submittedName>
</protein>
<gene>
    <name evidence="3" type="ORF">PHISCL_08981</name>
</gene>
<reference evidence="4" key="1">
    <citation type="submission" date="2017-02" db="EMBL/GenBank/DDBJ databases">
        <authorList>
            <person name="Tafer H."/>
            <person name="Lopandic K."/>
        </authorList>
    </citation>
    <scope>NUCLEOTIDE SEQUENCE [LARGE SCALE GENOMIC DNA]</scope>
    <source>
        <strain evidence="4">CBS 366.77</strain>
    </source>
</reference>
<evidence type="ECO:0000313" key="3">
    <source>
        <dbReference type="EMBL" id="RJE18683.1"/>
    </source>
</evidence>
<name>A0A3A2Z8Y2_9EURO</name>
<keyword evidence="3" id="KW-0032">Aminotransferase</keyword>
<proteinExistence type="predicted"/>
<dbReference type="Pfam" id="PF00266">
    <property type="entry name" value="Aminotran_5"/>
    <property type="match status" value="1"/>
</dbReference>
<dbReference type="PANTHER" id="PTHR43092:SF2">
    <property type="entry name" value="HERCYNYLCYSTEINE SULFOXIDE LYASE"/>
    <property type="match status" value="1"/>
</dbReference>
<keyword evidence="3" id="KW-0808">Transferase</keyword>
<dbReference type="InterPro" id="IPR015424">
    <property type="entry name" value="PyrdxlP-dep_Trfase"/>
</dbReference>
<evidence type="ECO:0000259" key="2">
    <source>
        <dbReference type="Pfam" id="PF00266"/>
    </source>
</evidence>
<dbReference type="GO" id="GO:0008483">
    <property type="term" value="F:transaminase activity"/>
    <property type="evidence" value="ECO:0007669"/>
    <property type="project" value="UniProtKB-KW"/>
</dbReference>
<dbReference type="Gene3D" id="3.40.640.10">
    <property type="entry name" value="Type I PLP-dependent aspartate aminotransferase-like (Major domain)"/>
    <property type="match status" value="1"/>
</dbReference>
<keyword evidence="4" id="KW-1185">Reference proteome</keyword>
<evidence type="ECO:0000256" key="1">
    <source>
        <dbReference type="ARBA" id="ARBA00022898"/>
    </source>
</evidence>
<dbReference type="EMBL" id="MVGC01000509">
    <property type="protein sequence ID" value="RJE18683.1"/>
    <property type="molecule type" value="Genomic_DNA"/>
</dbReference>
<keyword evidence="1" id="KW-0663">Pyridoxal phosphate</keyword>
<comment type="caution">
    <text evidence="3">The sequence shown here is derived from an EMBL/GenBank/DDBJ whole genome shotgun (WGS) entry which is preliminary data.</text>
</comment>
<accession>A0A3A2Z8Y2</accession>
<dbReference type="InterPro" id="IPR000192">
    <property type="entry name" value="Aminotrans_V_dom"/>
</dbReference>
<dbReference type="STRING" id="2070753.A0A3A2Z8Y2"/>
<dbReference type="OrthoDB" id="5978656at2759"/>
<organism evidence="3 4">
    <name type="scientific">Aspergillus sclerotialis</name>
    <dbReference type="NCBI Taxonomy" id="2070753"/>
    <lineage>
        <taxon>Eukaryota</taxon>
        <taxon>Fungi</taxon>
        <taxon>Dikarya</taxon>
        <taxon>Ascomycota</taxon>
        <taxon>Pezizomycotina</taxon>
        <taxon>Eurotiomycetes</taxon>
        <taxon>Eurotiomycetidae</taxon>
        <taxon>Eurotiales</taxon>
        <taxon>Aspergillaceae</taxon>
        <taxon>Aspergillus</taxon>
        <taxon>Aspergillus subgen. Polypaecilum</taxon>
    </lineage>
</organism>
<sequence>MDKKHGQYEPTPFGKEMLKHFPFASGYKNLNHGSYGAYPIAIRKKVDELRDEWDARPCPFIKYEYPKLLDESRAVLAKFLNVPVSTVVFVQNATTGVNTVLRNIVWNPDGKDEILQLNIIYDACGKTTNYICEMTNDLVRTRNINLIYPIEDADFISTFKAAIQASRDSGHRPRLAIFDTVASNPGLRLPFEALTAVCRSEKVLSLIDGAHGVGNVDLNLSTVDPDFFVSNCHKWLFTPRSCAVFYVPERNQNMIRSSLPTSFGFVPRPTKQQNGAAAHTNANADQPSDFVSNFAFLGTSDTLPYLTVPEALKWRHEVCGGEEKIRAYCTNLAREAGHRVAEILGTSVLDNKEHSLTNCCMVNVLLPLSFGGNGESDRNIVRPTPGVERTVSDWIQRTLISEYKTYLPVFFFQGAWWTRLSGQIYLDIDDFEWAGRVLLEVCGRVGNGEFLKSS</sequence>
<feature type="domain" description="Aminotransferase class V" evidence="2">
    <location>
        <begin position="67"/>
        <end position="363"/>
    </location>
</feature>
<dbReference type="PANTHER" id="PTHR43092">
    <property type="entry name" value="L-CYSTEINE DESULFHYDRASE"/>
    <property type="match status" value="1"/>
</dbReference>
<dbReference type="Proteomes" id="UP000266188">
    <property type="component" value="Unassembled WGS sequence"/>
</dbReference>
<dbReference type="InterPro" id="IPR015421">
    <property type="entry name" value="PyrdxlP-dep_Trfase_major"/>
</dbReference>
<evidence type="ECO:0000313" key="4">
    <source>
        <dbReference type="Proteomes" id="UP000266188"/>
    </source>
</evidence>